<dbReference type="PANTHER" id="PTHR43084">
    <property type="entry name" value="PERSULFIDE DIOXYGENASE ETHE1"/>
    <property type="match status" value="1"/>
</dbReference>
<dbReference type="InterPro" id="IPR044528">
    <property type="entry name" value="POD-like_MBL-fold"/>
</dbReference>
<dbReference type="AlphaFoldDB" id="A0A372DQZ5"/>
<proteinExistence type="predicted"/>
<dbReference type="InterPro" id="IPR001279">
    <property type="entry name" value="Metallo-B-lactamas"/>
</dbReference>
<evidence type="ECO:0000259" key="2">
    <source>
        <dbReference type="SMART" id="SM00849"/>
    </source>
</evidence>
<dbReference type="InterPro" id="IPR036866">
    <property type="entry name" value="RibonucZ/Hydroxyglut_hydro"/>
</dbReference>
<dbReference type="Pfam" id="PF00753">
    <property type="entry name" value="Lactamase_B"/>
    <property type="match status" value="1"/>
</dbReference>
<organism evidence="3 4">
    <name type="scientific">Cognatiluteimonas weifangensis</name>
    <dbReference type="NCBI Taxonomy" id="2303539"/>
    <lineage>
        <taxon>Bacteria</taxon>
        <taxon>Pseudomonadati</taxon>
        <taxon>Pseudomonadota</taxon>
        <taxon>Gammaproteobacteria</taxon>
        <taxon>Lysobacterales</taxon>
        <taxon>Lysobacteraceae</taxon>
        <taxon>Cognatiluteimonas</taxon>
    </lineage>
</organism>
<keyword evidence="1" id="KW-0479">Metal-binding</keyword>
<dbReference type="EMBL" id="QVPD01000002">
    <property type="protein sequence ID" value="RFP61991.1"/>
    <property type="molecule type" value="Genomic_DNA"/>
</dbReference>
<evidence type="ECO:0000313" key="3">
    <source>
        <dbReference type="EMBL" id="RFP61991.1"/>
    </source>
</evidence>
<dbReference type="SUPFAM" id="SSF56281">
    <property type="entry name" value="Metallo-hydrolase/oxidoreductase"/>
    <property type="match status" value="1"/>
</dbReference>
<evidence type="ECO:0000313" key="4">
    <source>
        <dbReference type="Proteomes" id="UP000262917"/>
    </source>
</evidence>
<comment type="caution">
    <text evidence="3">The sequence shown here is derived from an EMBL/GenBank/DDBJ whole genome shotgun (WGS) entry which is preliminary data.</text>
</comment>
<dbReference type="Gene3D" id="3.60.15.10">
    <property type="entry name" value="Ribonuclease Z/Hydroxyacylglutathione hydrolase-like"/>
    <property type="match status" value="1"/>
</dbReference>
<feature type="domain" description="Metallo-beta-lactamase" evidence="2">
    <location>
        <begin position="15"/>
        <end position="203"/>
    </location>
</feature>
<dbReference type="Proteomes" id="UP000262917">
    <property type="component" value="Unassembled WGS sequence"/>
</dbReference>
<keyword evidence="4" id="KW-1185">Reference proteome</keyword>
<dbReference type="PANTHER" id="PTHR43084:SF1">
    <property type="entry name" value="PERSULFIDE DIOXYGENASE ETHE1, MITOCHONDRIAL"/>
    <property type="match status" value="1"/>
</dbReference>
<dbReference type="OrthoDB" id="9784009at2"/>
<dbReference type="SMART" id="SM00849">
    <property type="entry name" value="Lactamase_B"/>
    <property type="match status" value="1"/>
</dbReference>
<evidence type="ECO:0000256" key="1">
    <source>
        <dbReference type="ARBA" id="ARBA00022723"/>
    </source>
</evidence>
<dbReference type="GO" id="GO:0070813">
    <property type="term" value="P:hydrogen sulfide metabolic process"/>
    <property type="evidence" value="ECO:0007669"/>
    <property type="project" value="TreeGrafter"/>
</dbReference>
<name>A0A372DQZ5_9GAMM</name>
<keyword evidence="3" id="KW-0378">Hydrolase</keyword>
<gene>
    <name evidence="3" type="ORF">D0Y53_02760</name>
</gene>
<dbReference type="InterPro" id="IPR051682">
    <property type="entry name" value="Mito_Persulfide_Diox"/>
</dbReference>
<dbReference type="GO" id="GO:0006749">
    <property type="term" value="P:glutathione metabolic process"/>
    <property type="evidence" value="ECO:0007669"/>
    <property type="project" value="InterPro"/>
</dbReference>
<reference evidence="3 4" key="1">
    <citation type="submission" date="2018-08" db="EMBL/GenBank/DDBJ databases">
        <title>Lysobacter weifangensis sp. nov., a new member of the family 'Xanthomonadaceae', isolated from soil in a farmland.</title>
        <authorList>
            <person name="Zhao H."/>
        </authorList>
    </citation>
    <scope>NUCLEOTIDE SEQUENCE [LARGE SCALE GENOMIC DNA]</scope>
    <source>
        <strain evidence="3 4">WF-2</strain>
    </source>
</reference>
<accession>A0A372DQZ5</accession>
<dbReference type="GO" id="GO:0046872">
    <property type="term" value="F:metal ion binding"/>
    <property type="evidence" value="ECO:0007669"/>
    <property type="project" value="UniProtKB-KW"/>
</dbReference>
<dbReference type="GO" id="GO:0016787">
    <property type="term" value="F:hydrolase activity"/>
    <property type="evidence" value="ECO:0007669"/>
    <property type="project" value="UniProtKB-KW"/>
</dbReference>
<dbReference type="CDD" id="cd07724">
    <property type="entry name" value="POD-like_MBL-fold"/>
    <property type="match status" value="1"/>
</dbReference>
<dbReference type="GO" id="GO:0050313">
    <property type="term" value="F:sulfur dioxygenase activity"/>
    <property type="evidence" value="ECO:0007669"/>
    <property type="project" value="InterPro"/>
</dbReference>
<sequence length="291" mass="31250">MNALEIQPFFHAGTGTWSYVVSRGRDAVLIDPVLDYEPASGRVSTASARALLDFVTTHALHVHRILETHAHADHLSAAAFLRARTSAPILIGAGIRQVQAHFAGVYGLATDDPDLAHAFDALLIDGEVIEAGDLHIEVLAMPGHTADGLAYRIDGNVFVGDTLFAPDVGTARCDFPGGSAEQLHASIRRLYALPGDTVLWLCHDYPPAGRERRASVEVAESRRDNRMLRADTPLAEFVAARAARDAGLPVPALLYPALQVNIRGGRLPPADADGRQYLRIPLQVEPSADGL</sequence>
<protein>
    <submittedName>
        <fullName evidence="3">MBL fold metallo-hydrolase</fullName>
    </submittedName>
</protein>
<dbReference type="RefSeq" id="WP_117201667.1">
    <property type="nucleotide sequence ID" value="NZ_JBHTBK010000023.1"/>
</dbReference>